<dbReference type="Proteomes" id="UP000244336">
    <property type="component" value="Chromosome 1"/>
</dbReference>
<reference evidence="1 2" key="1">
    <citation type="submission" date="2018-04" db="EMBL/GenBank/DDBJ databases">
        <title>WGS assembly of Panicum hallii var. hallii HAL2.</title>
        <authorList>
            <person name="Lovell J."/>
            <person name="Jenkins J."/>
            <person name="Lowry D."/>
            <person name="Mamidi S."/>
            <person name="Sreedasyam A."/>
            <person name="Weng X."/>
            <person name="Barry K."/>
            <person name="Bonette J."/>
            <person name="Campitelli B."/>
            <person name="Daum C."/>
            <person name="Gordon S."/>
            <person name="Gould B."/>
            <person name="Lipzen A."/>
            <person name="MacQueen A."/>
            <person name="Palacio-Mejia J."/>
            <person name="Plott C."/>
            <person name="Shakirov E."/>
            <person name="Shu S."/>
            <person name="Yoshinaga Y."/>
            <person name="Zane M."/>
            <person name="Rokhsar D."/>
            <person name="Grimwood J."/>
            <person name="Schmutz J."/>
            <person name="Juenger T."/>
        </authorList>
    </citation>
    <scope>NUCLEOTIDE SEQUENCE [LARGE SCALE GENOMIC DNA]</scope>
    <source>
        <strain evidence="2">cv. HAL2</strain>
    </source>
</reference>
<keyword evidence="2" id="KW-1185">Reference proteome</keyword>
<dbReference type="AlphaFoldDB" id="A0A2T7F2L8"/>
<name>A0A2T7F2L8_9POAL</name>
<organism evidence="1 2">
    <name type="scientific">Panicum hallii var. hallii</name>
    <dbReference type="NCBI Taxonomy" id="1504633"/>
    <lineage>
        <taxon>Eukaryota</taxon>
        <taxon>Viridiplantae</taxon>
        <taxon>Streptophyta</taxon>
        <taxon>Embryophyta</taxon>
        <taxon>Tracheophyta</taxon>
        <taxon>Spermatophyta</taxon>
        <taxon>Magnoliopsida</taxon>
        <taxon>Liliopsida</taxon>
        <taxon>Poales</taxon>
        <taxon>Poaceae</taxon>
        <taxon>PACMAD clade</taxon>
        <taxon>Panicoideae</taxon>
        <taxon>Panicodae</taxon>
        <taxon>Paniceae</taxon>
        <taxon>Panicinae</taxon>
        <taxon>Panicum</taxon>
        <taxon>Panicum sect. Panicum</taxon>
    </lineage>
</organism>
<accession>A0A2T7F2L8</accession>
<dbReference type="OrthoDB" id="689242at2759"/>
<dbReference type="Gramene" id="PUZ74326">
    <property type="protein sequence ID" value="PUZ74326"/>
    <property type="gene ID" value="GQ55_1G055800"/>
</dbReference>
<gene>
    <name evidence="1" type="ORF">GQ55_1G055800</name>
</gene>
<sequence length="123" mass="13846">MPHGPRDMRARTANRGRRTIAARGRAVAWWRARVVAPARRAWLAVVAGRRDTRRAESAGIVDLHRDVQTCGYHDVQVMWDMLGLETAAGAPTAPERRKRAPPFWTPSFWHFLPSRRAAAAAAR</sequence>
<evidence type="ECO:0000313" key="2">
    <source>
        <dbReference type="Proteomes" id="UP000244336"/>
    </source>
</evidence>
<proteinExistence type="predicted"/>
<evidence type="ECO:0000313" key="1">
    <source>
        <dbReference type="EMBL" id="PUZ74326.1"/>
    </source>
</evidence>
<dbReference type="EMBL" id="CM009749">
    <property type="protein sequence ID" value="PUZ74326.1"/>
    <property type="molecule type" value="Genomic_DNA"/>
</dbReference>
<dbReference type="PANTHER" id="PTHR33181:SF18">
    <property type="match status" value="1"/>
</dbReference>
<dbReference type="PANTHER" id="PTHR33181">
    <property type="entry name" value="OS01G0778500 PROTEIN"/>
    <property type="match status" value="1"/>
</dbReference>
<protein>
    <submittedName>
        <fullName evidence="1">Uncharacterized protein</fullName>
    </submittedName>
</protein>